<dbReference type="Proteomes" id="UP000033423">
    <property type="component" value="Unassembled WGS sequence"/>
</dbReference>
<gene>
    <name evidence="1" type="ORF">MBAV_004344</name>
</gene>
<name>A0A0F3GNS6_9BACT</name>
<protein>
    <submittedName>
        <fullName evidence="1">Uncharacterized protein</fullName>
    </submittedName>
</protein>
<proteinExistence type="predicted"/>
<dbReference type="EMBL" id="LACI01001883">
    <property type="protein sequence ID" value="KJU83462.1"/>
    <property type="molecule type" value="Genomic_DNA"/>
</dbReference>
<comment type="caution">
    <text evidence="1">The sequence shown here is derived from an EMBL/GenBank/DDBJ whole genome shotgun (WGS) entry which is preliminary data.</text>
</comment>
<accession>A0A0F3GNS6</accession>
<dbReference type="AlphaFoldDB" id="A0A0F3GNS6"/>
<evidence type="ECO:0000313" key="1">
    <source>
        <dbReference type="EMBL" id="KJU83462.1"/>
    </source>
</evidence>
<evidence type="ECO:0000313" key="2">
    <source>
        <dbReference type="Proteomes" id="UP000033423"/>
    </source>
</evidence>
<organism evidence="1 2">
    <name type="scientific">Candidatus Magnetobacterium bavaricum</name>
    <dbReference type="NCBI Taxonomy" id="29290"/>
    <lineage>
        <taxon>Bacteria</taxon>
        <taxon>Pseudomonadati</taxon>
        <taxon>Nitrospirota</taxon>
        <taxon>Thermodesulfovibrionia</taxon>
        <taxon>Thermodesulfovibrionales</taxon>
        <taxon>Candidatus Magnetobacteriaceae</taxon>
        <taxon>Candidatus Magnetobacterium</taxon>
    </lineage>
</organism>
<reference evidence="1 2" key="1">
    <citation type="submission" date="2015-02" db="EMBL/GenBank/DDBJ databases">
        <title>Single-cell genomics of uncultivated deep-branching MTB reveals a conserved set of magnetosome genes.</title>
        <authorList>
            <person name="Kolinko S."/>
            <person name="Richter M."/>
            <person name="Glockner F.O."/>
            <person name="Brachmann A."/>
            <person name="Schuler D."/>
        </authorList>
    </citation>
    <scope>NUCLEOTIDE SEQUENCE [LARGE SCALE GENOMIC DNA]</scope>
    <source>
        <strain evidence="1">TM-1</strain>
    </source>
</reference>
<keyword evidence="2" id="KW-1185">Reference proteome</keyword>
<sequence>MGMTVNGILHPSVSLLRILFYAPKERRYTDRIRVFSGIKIACIQERKGLWLLDAPGGGPPQA</sequence>